<reference evidence="4 5" key="2">
    <citation type="submission" date="2015-09" db="EMBL/GenBank/DDBJ databases">
        <title>Heavy metals and arsenic resistance mechanisms in polyextremophilic archaea of the family Ferroplasmaceae.</title>
        <authorList>
            <person name="Bulaev A.G."/>
            <person name="Kanygina A.V."/>
        </authorList>
    </citation>
    <scope>NUCLEOTIDE SEQUENCE [LARGE SCALE GENOMIC DNA]</scope>
    <source>
        <strain evidence="4 5">VT</strain>
    </source>
</reference>
<dbReference type="Gene3D" id="3.30.9.10">
    <property type="entry name" value="D-Amino Acid Oxidase, subunit A, domain 2"/>
    <property type="match status" value="1"/>
</dbReference>
<dbReference type="GO" id="GO:0016491">
    <property type="term" value="F:oxidoreductase activity"/>
    <property type="evidence" value="ECO:0007669"/>
    <property type="project" value="UniProtKB-KW"/>
</dbReference>
<name>A0A0Q1B6T6_9ARCH</name>
<sequence length="412" mass="46847">MNYDIIVIGAGITGLSSAYHLKKRNPDAKILVVDKAGTYSQGNTAKSAAAFRDFFSLRENQIMAQASIAFYKNLQDKQGIDIGMKFCGYLFLFDHEKDEKFVSKYPNSRIITEDLSSIFNVNIDSETRKIMNIDSIKTAILDSNAGIIEPDLLSKYFYDQITSMGVDVRFNTHVKRLGLEPDVSLDYPGEPFNWQKSSIKYIETDREKIYGDFFILCTDVWTTALLDPVGIDSHLRPKKRMIFQVTSPGIREIINKNIFNDSGVFPFTIFPTGVYARPYPSAGAFWTSLADDINRDFSFTEHPEPEPEFYSYNIKPIFDAYFPAFQNSKITSSWAGYYSYNTIDFMPYIFNALNMVIVSGTTGGGIMKGDSIGRIVAARYKNEAYTTLYNGEKIENTYDGYYRTTKIEDMIL</sequence>
<organism evidence="4 5">
    <name type="scientific">Acidiplasma aeolicum</name>
    <dbReference type="NCBI Taxonomy" id="507754"/>
    <lineage>
        <taxon>Archaea</taxon>
        <taxon>Methanobacteriati</taxon>
        <taxon>Thermoplasmatota</taxon>
        <taxon>Thermoplasmata</taxon>
        <taxon>Thermoplasmatales</taxon>
        <taxon>Ferroplasmaceae</taxon>
        <taxon>Acidiplasma</taxon>
    </lineage>
</organism>
<dbReference type="Pfam" id="PF01266">
    <property type="entry name" value="DAO"/>
    <property type="match status" value="1"/>
</dbReference>
<dbReference type="PANTHER" id="PTHR13847">
    <property type="entry name" value="SARCOSINE DEHYDROGENASE-RELATED"/>
    <property type="match status" value="1"/>
</dbReference>
<evidence type="ECO:0000313" key="3">
    <source>
        <dbReference type="EMBL" id="KPV46810.1"/>
    </source>
</evidence>
<dbReference type="Gene3D" id="3.50.50.60">
    <property type="entry name" value="FAD/NAD(P)-binding domain"/>
    <property type="match status" value="1"/>
</dbReference>
<dbReference type="AlphaFoldDB" id="A0A0Q1B6T6"/>
<proteinExistence type="predicted"/>
<comment type="caution">
    <text evidence="4">The sequence shown here is derived from an EMBL/GenBank/DDBJ whole genome shotgun (WGS) entry which is preliminary data.</text>
</comment>
<reference evidence="3 6" key="1">
    <citation type="submission" date="2015-09" db="EMBL/GenBank/DDBJ databases">
        <title>Draft genome sequence of Acidiplasma aeolicum DSM 18409.</title>
        <authorList>
            <person name="Hemp J."/>
        </authorList>
    </citation>
    <scope>NUCLEOTIDE SEQUENCE [LARGE SCALE GENOMIC DNA]</scope>
    <source>
        <strain evidence="3 6">V</strain>
    </source>
</reference>
<evidence type="ECO:0000313" key="6">
    <source>
        <dbReference type="Proteomes" id="UP000050515"/>
    </source>
</evidence>
<protein>
    <submittedName>
        <fullName evidence="4">Oxidoreductase</fullName>
    </submittedName>
</protein>
<evidence type="ECO:0000259" key="2">
    <source>
        <dbReference type="Pfam" id="PF01266"/>
    </source>
</evidence>
<dbReference type="Proteomes" id="UP000050515">
    <property type="component" value="Unassembled WGS sequence"/>
</dbReference>
<evidence type="ECO:0000313" key="5">
    <source>
        <dbReference type="Proteomes" id="UP000050320"/>
    </source>
</evidence>
<gene>
    <name evidence="4" type="ORF">AOG54_02640</name>
    <name evidence="3" type="ORF">SE19_03930</name>
</gene>
<dbReference type="EMBL" id="LJCQ01000179">
    <property type="protein sequence ID" value="KPV46810.1"/>
    <property type="molecule type" value="Genomic_DNA"/>
</dbReference>
<dbReference type="EMBL" id="LKBG01000078">
    <property type="protein sequence ID" value="KQB35825.1"/>
    <property type="molecule type" value="Genomic_DNA"/>
</dbReference>
<accession>A0A0Q1B6T6</accession>
<dbReference type="PATRIC" id="fig|507754.4.peg.1726"/>
<dbReference type="InterPro" id="IPR036188">
    <property type="entry name" value="FAD/NAD-bd_sf"/>
</dbReference>
<dbReference type="InterPro" id="IPR006076">
    <property type="entry name" value="FAD-dep_OxRdtase"/>
</dbReference>
<dbReference type="RefSeq" id="WP_054964095.1">
    <property type="nucleotide sequence ID" value="NZ_LJCQ01000179.1"/>
</dbReference>
<keyword evidence="5" id="KW-1185">Reference proteome</keyword>
<feature type="domain" description="FAD dependent oxidoreductase" evidence="2">
    <location>
        <begin position="4"/>
        <end position="379"/>
    </location>
</feature>
<evidence type="ECO:0000313" key="4">
    <source>
        <dbReference type="EMBL" id="KQB35825.1"/>
    </source>
</evidence>
<dbReference type="Proteomes" id="UP000050320">
    <property type="component" value="Unassembled WGS sequence"/>
</dbReference>
<dbReference type="GO" id="GO:0005737">
    <property type="term" value="C:cytoplasm"/>
    <property type="evidence" value="ECO:0007669"/>
    <property type="project" value="TreeGrafter"/>
</dbReference>
<evidence type="ECO:0000256" key="1">
    <source>
        <dbReference type="ARBA" id="ARBA00023002"/>
    </source>
</evidence>
<dbReference type="PANTHER" id="PTHR13847:SF287">
    <property type="entry name" value="FAD-DEPENDENT OXIDOREDUCTASE DOMAIN-CONTAINING PROTEIN 1"/>
    <property type="match status" value="1"/>
</dbReference>
<dbReference type="SUPFAM" id="SSF51905">
    <property type="entry name" value="FAD/NAD(P)-binding domain"/>
    <property type="match status" value="1"/>
</dbReference>
<dbReference type="OrthoDB" id="168391at2157"/>
<keyword evidence="1" id="KW-0560">Oxidoreductase</keyword>